<comment type="caution">
    <text evidence="2">The sequence shown here is derived from an EMBL/GenBank/DDBJ whole genome shotgun (WGS) entry which is preliminary data.</text>
</comment>
<organism evidence="2 3">
    <name type="scientific">Solirubrobacter phytolaccae</name>
    <dbReference type="NCBI Taxonomy" id="1404360"/>
    <lineage>
        <taxon>Bacteria</taxon>
        <taxon>Bacillati</taxon>
        <taxon>Actinomycetota</taxon>
        <taxon>Thermoleophilia</taxon>
        <taxon>Solirubrobacterales</taxon>
        <taxon>Solirubrobacteraceae</taxon>
        <taxon>Solirubrobacter</taxon>
    </lineage>
</organism>
<reference evidence="2" key="1">
    <citation type="submission" date="2022-10" db="EMBL/GenBank/DDBJ databases">
        <title>The WGS of Solirubrobacter phytolaccae KCTC 29190.</title>
        <authorList>
            <person name="Jiang Z."/>
        </authorList>
    </citation>
    <scope>NUCLEOTIDE SEQUENCE</scope>
    <source>
        <strain evidence="2">KCTC 29190</strain>
    </source>
</reference>
<keyword evidence="1" id="KW-0732">Signal</keyword>
<accession>A0A9X3S8P7</accession>
<sequence length="203" mass="21914">MIRRAWLLALCFVAAVPSVATSAAPKRKSCARVGTTIDASSYARVYRSRGYVYACLRDGRRRQIGAVREDGFTGLYRFALAGRFLATDKLVCLRDVDCTASLEVRDLVSGRVVRSARVDDDANEIRDLVVTGKGEVAWIRSNNVVQQVLKLDAPGPPVVLDEGNDIAFGSLALAGTTLYWTRAGVAKTGQLGTAHDSALLARP</sequence>
<dbReference type="RefSeq" id="WP_270026832.1">
    <property type="nucleotide sequence ID" value="NZ_JAPDDP010000036.1"/>
</dbReference>
<gene>
    <name evidence="2" type="ORF">OJ997_19300</name>
</gene>
<evidence type="ECO:0000256" key="1">
    <source>
        <dbReference type="SAM" id="SignalP"/>
    </source>
</evidence>
<evidence type="ECO:0000313" key="2">
    <source>
        <dbReference type="EMBL" id="MDA0182464.1"/>
    </source>
</evidence>
<evidence type="ECO:0000313" key="3">
    <source>
        <dbReference type="Proteomes" id="UP001147653"/>
    </source>
</evidence>
<feature type="signal peptide" evidence="1">
    <location>
        <begin position="1"/>
        <end position="22"/>
    </location>
</feature>
<keyword evidence="3" id="KW-1185">Reference proteome</keyword>
<dbReference type="EMBL" id="JAPDDP010000036">
    <property type="protein sequence ID" value="MDA0182464.1"/>
    <property type="molecule type" value="Genomic_DNA"/>
</dbReference>
<dbReference type="Proteomes" id="UP001147653">
    <property type="component" value="Unassembled WGS sequence"/>
</dbReference>
<protein>
    <submittedName>
        <fullName evidence="2">Uncharacterized protein</fullName>
    </submittedName>
</protein>
<feature type="chain" id="PRO_5040827865" evidence="1">
    <location>
        <begin position="23"/>
        <end position="203"/>
    </location>
</feature>
<proteinExistence type="predicted"/>
<name>A0A9X3S8P7_9ACTN</name>
<dbReference type="AlphaFoldDB" id="A0A9X3S8P7"/>